<accession>A0A131Z3K9</accession>
<keyword evidence="11" id="KW-0325">Glycoprotein</keyword>
<evidence type="ECO:0000256" key="5">
    <source>
        <dbReference type="ARBA" id="ARBA00022692"/>
    </source>
</evidence>
<evidence type="ECO:0000256" key="3">
    <source>
        <dbReference type="ARBA" id="ARBA00022438"/>
    </source>
</evidence>
<dbReference type="SUPFAM" id="SSF53474">
    <property type="entry name" value="alpha/beta-Hydrolases"/>
    <property type="match status" value="1"/>
</dbReference>
<dbReference type="PANTHER" id="PTHR11731:SF200">
    <property type="entry name" value="DIPEPTIDYL PEPTIDASE 10, ISOFORM B"/>
    <property type="match status" value="1"/>
</dbReference>
<dbReference type="FunFam" id="3.40.50.1820:FF:000003">
    <property type="entry name" value="Dipeptidyl peptidase 4"/>
    <property type="match status" value="1"/>
</dbReference>
<evidence type="ECO:0000256" key="13">
    <source>
        <dbReference type="ARBA" id="ARBA00072929"/>
    </source>
</evidence>
<keyword evidence="10 15" id="KW-0472">Membrane</keyword>
<dbReference type="GO" id="GO:0004177">
    <property type="term" value="F:aminopeptidase activity"/>
    <property type="evidence" value="ECO:0007669"/>
    <property type="project" value="UniProtKB-KW"/>
</dbReference>
<feature type="domain" description="Dipeptidylpeptidase IV N-terminal" evidence="17">
    <location>
        <begin position="219"/>
        <end position="589"/>
    </location>
</feature>
<comment type="similarity">
    <text evidence="2">Belongs to the peptidase S9B family. DPPIV subfamily.</text>
</comment>
<dbReference type="AlphaFoldDB" id="A0A131Z3K9"/>
<comment type="subcellular location">
    <subcellularLocation>
        <location evidence="12">Endomembrane system</location>
        <topology evidence="12">Single-pass membrane protein</topology>
    </subcellularLocation>
    <subcellularLocation>
        <location evidence="1">Membrane</location>
        <topology evidence="1">Single-pass type II membrane protein</topology>
    </subcellularLocation>
</comment>
<keyword evidence="4" id="KW-0645">Protease</keyword>
<sequence>MSRYDVRPVGGTGCCGSEEQGGSGEQRDRRHHRMPPEEATRCARWSTRASSDLDAAVTEQRIPLLEQSDDDDPAEAMELVSSAPDSRNWRGIGIALLVIAGVCALIVTAVILLTPGPTWKFPSARSRKAVTLRGWPFSVLSELSDKGPRVKQARISLEEVLHGTFNPRKFNGSWVSDTEFVYRDTDGALVLYNAQNKEKRTLLHNTTFRQYDVRKYYMSPDLNFLLLVHDVVPVFRYSFTAKYKIYDFSNREVFPLKHSSNQEELQYAAWGQTGNQLTYVFENDLYLIPSVGDSSPVRLTDTGSPGVVFNGIADWLYEEEVLGSSSALWWSPGGSRLCYATFNDSAVSAMTLPLYEGQYPALLPLRYPKAGTTNPEVELHVVAVTHGGAEAAKPVQPPQELLEKTSEYYVTMVAFLDEKALLVNFLSRAQNWTLVSVCREAASAWHCSKQAVETASGGWIELSEPPLVTPPLPGGPAFFLRLPVQDAHHGNFRHLAAFQEKRRTWLTHGPYDTIAALAFRPKTHHLFYRSTREGRPGESHVYQVPFDKEGTHPVCLTCDLGDQCLYNNAWFSINAEYYVLECLGPGVPWVALYSTADNKQLEMLEPNSELRELVENRAMPQVRNLAVPLPDGYNASVRLLLPPGLRDEEVLKYPFLVHVYGGPGSQQVTELFRINWGHYLASRKGIVYGLVDGRGSGLQGDRRLHQVYRRLGTVEVEDQLRVARHLKSEMSFISNDHTAIWGWSYGGYVSAMALANGGPGNNGNDTPHEGGSAVFQCAISVAPVSNWLYYDSAYTERYMGLPRDNLAGYERADLTRAAARLKGKKFLLVHGTADDNVHFQHSMMLAKELIKKGVIYKTQVYPDEKHGLSHVTSHLYNAMEDFIDDCFEGSDHTVEEVGLMQVKAS</sequence>
<dbReference type="GO" id="GO:0006508">
    <property type="term" value="P:proteolysis"/>
    <property type="evidence" value="ECO:0007669"/>
    <property type="project" value="UniProtKB-KW"/>
</dbReference>
<dbReference type="GO" id="GO:0005886">
    <property type="term" value="C:plasma membrane"/>
    <property type="evidence" value="ECO:0007669"/>
    <property type="project" value="TreeGrafter"/>
</dbReference>
<evidence type="ECO:0000256" key="1">
    <source>
        <dbReference type="ARBA" id="ARBA00004606"/>
    </source>
</evidence>
<dbReference type="GO" id="GO:0012505">
    <property type="term" value="C:endomembrane system"/>
    <property type="evidence" value="ECO:0007669"/>
    <property type="project" value="UniProtKB-SubCell"/>
</dbReference>
<evidence type="ECO:0000256" key="6">
    <source>
        <dbReference type="ARBA" id="ARBA00022801"/>
    </source>
</evidence>
<evidence type="ECO:0000256" key="9">
    <source>
        <dbReference type="ARBA" id="ARBA00022989"/>
    </source>
</evidence>
<evidence type="ECO:0000259" key="16">
    <source>
        <dbReference type="Pfam" id="PF00326"/>
    </source>
</evidence>
<organism evidence="18">
    <name type="scientific">Rhipicephalus appendiculatus</name>
    <name type="common">Brown ear tick</name>
    <dbReference type="NCBI Taxonomy" id="34631"/>
    <lineage>
        <taxon>Eukaryota</taxon>
        <taxon>Metazoa</taxon>
        <taxon>Ecdysozoa</taxon>
        <taxon>Arthropoda</taxon>
        <taxon>Chelicerata</taxon>
        <taxon>Arachnida</taxon>
        <taxon>Acari</taxon>
        <taxon>Parasitiformes</taxon>
        <taxon>Ixodida</taxon>
        <taxon>Ixodoidea</taxon>
        <taxon>Ixodidae</taxon>
        <taxon>Rhipicephalinae</taxon>
        <taxon>Rhipicephalus</taxon>
        <taxon>Rhipicephalus</taxon>
    </lineage>
</organism>
<dbReference type="InterPro" id="IPR029058">
    <property type="entry name" value="AB_hydrolase_fold"/>
</dbReference>
<keyword evidence="3" id="KW-0031">Aminopeptidase</keyword>
<keyword evidence="9 15" id="KW-1133">Transmembrane helix</keyword>
<evidence type="ECO:0000313" key="18">
    <source>
        <dbReference type="EMBL" id="JAP85558.1"/>
    </source>
</evidence>
<dbReference type="Gene3D" id="2.140.10.30">
    <property type="entry name" value="Dipeptidylpeptidase IV, N-terminal domain"/>
    <property type="match status" value="1"/>
</dbReference>
<feature type="region of interest" description="Disordered" evidence="14">
    <location>
        <begin position="1"/>
        <end position="47"/>
    </location>
</feature>
<dbReference type="GO" id="GO:0008236">
    <property type="term" value="F:serine-type peptidase activity"/>
    <property type="evidence" value="ECO:0007669"/>
    <property type="project" value="UniProtKB-KW"/>
</dbReference>
<feature type="transmembrane region" description="Helical" evidence="15">
    <location>
        <begin position="92"/>
        <end position="113"/>
    </location>
</feature>
<keyword evidence="5 15" id="KW-0812">Transmembrane</keyword>
<dbReference type="InterPro" id="IPR002469">
    <property type="entry name" value="Peptidase_S9B_N"/>
</dbReference>
<evidence type="ECO:0000256" key="10">
    <source>
        <dbReference type="ARBA" id="ARBA00023136"/>
    </source>
</evidence>
<keyword evidence="8" id="KW-0735">Signal-anchor</keyword>
<evidence type="ECO:0000256" key="4">
    <source>
        <dbReference type="ARBA" id="ARBA00022670"/>
    </source>
</evidence>
<dbReference type="SUPFAM" id="SSF82171">
    <property type="entry name" value="DPP6 N-terminal domain-like"/>
    <property type="match status" value="1"/>
</dbReference>
<dbReference type="PANTHER" id="PTHR11731">
    <property type="entry name" value="PROTEASE FAMILY S9B,C DIPEPTIDYL-PEPTIDASE IV-RELATED"/>
    <property type="match status" value="1"/>
</dbReference>
<evidence type="ECO:0000256" key="11">
    <source>
        <dbReference type="ARBA" id="ARBA00023180"/>
    </source>
</evidence>
<dbReference type="Pfam" id="PF00326">
    <property type="entry name" value="Peptidase_S9"/>
    <property type="match status" value="1"/>
</dbReference>
<proteinExistence type="inferred from homology"/>
<keyword evidence="6" id="KW-0378">Hydrolase</keyword>
<dbReference type="GO" id="GO:0008239">
    <property type="term" value="F:dipeptidyl-peptidase activity"/>
    <property type="evidence" value="ECO:0007669"/>
    <property type="project" value="TreeGrafter"/>
</dbReference>
<evidence type="ECO:0000256" key="15">
    <source>
        <dbReference type="SAM" id="Phobius"/>
    </source>
</evidence>
<reference evidence="18" key="1">
    <citation type="journal article" date="2016" name="Ticks Tick Borne Dis.">
        <title>De novo assembly and annotation of the salivary gland transcriptome of Rhipicephalus appendiculatus male and female ticks during blood feeding.</title>
        <authorList>
            <person name="de Castro M.H."/>
            <person name="de Klerk D."/>
            <person name="Pienaar R."/>
            <person name="Latif A.A."/>
            <person name="Rees D.J."/>
            <person name="Mans B.J."/>
        </authorList>
    </citation>
    <scope>NUCLEOTIDE SEQUENCE</scope>
    <source>
        <tissue evidence="18">Salivary glands</tissue>
    </source>
</reference>
<evidence type="ECO:0000256" key="8">
    <source>
        <dbReference type="ARBA" id="ARBA00022968"/>
    </source>
</evidence>
<dbReference type="EMBL" id="GEDV01002999">
    <property type="protein sequence ID" value="JAP85558.1"/>
    <property type="molecule type" value="Transcribed_RNA"/>
</dbReference>
<dbReference type="InterPro" id="IPR050278">
    <property type="entry name" value="Serine_Prot_S9B/DPPIV"/>
</dbReference>
<feature type="domain" description="Peptidase S9 prolyl oligopeptidase catalytic" evidence="16">
    <location>
        <begin position="675"/>
        <end position="888"/>
    </location>
</feature>
<dbReference type="Gene3D" id="3.40.50.1820">
    <property type="entry name" value="alpha/beta hydrolase"/>
    <property type="match status" value="1"/>
</dbReference>
<evidence type="ECO:0000256" key="2">
    <source>
        <dbReference type="ARBA" id="ARBA00010036"/>
    </source>
</evidence>
<evidence type="ECO:0000256" key="7">
    <source>
        <dbReference type="ARBA" id="ARBA00022825"/>
    </source>
</evidence>
<keyword evidence="7" id="KW-0720">Serine protease</keyword>
<name>A0A131Z3K9_RHIAP</name>
<feature type="compositionally biased region" description="Gly residues" evidence="14">
    <location>
        <begin position="10"/>
        <end position="24"/>
    </location>
</feature>
<protein>
    <recommendedName>
        <fullName evidence="13">Venom dipeptidyl peptidase 4</fullName>
    </recommendedName>
</protein>
<dbReference type="Pfam" id="PF00930">
    <property type="entry name" value="DPPIV_N"/>
    <property type="match status" value="1"/>
</dbReference>
<evidence type="ECO:0000256" key="12">
    <source>
        <dbReference type="ARBA" id="ARBA00037847"/>
    </source>
</evidence>
<evidence type="ECO:0000256" key="14">
    <source>
        <dbReference type="SAM" id="MobiDB-lite"/>
    </source>
</evidence>
<evidence type="ECO:0000259" key="17">
    <source>
        <dbReference type="Pfam" id="PF00930"/>
    </source>
</evidence>
<dbReference type="InterPro" id="IPR001375">
    <property type="entry name" value="Peptidase_S9_cat"/>
</dbReference>